<dbReference type="InterPro" id="IPR036390">
    <property type="entry name" value="WH_DNA-bd_sf"/>
</dbReference>
<proteinExistence type="inferred from homology"/>
<dbReference type="Proteomes" id="UP000481583">
    <property type="component" value="Unassembled WGS sequence"/>
</dbReference>
<evidence type="ECO:0000256" key="1">
    <source>
        <dbReference type="ARBA" id="ARBA00006479"/>
    </source>
</evidence>
<comment type="caution">
    <text evidence="2">The sequence shown here is derived from an EMBL/GenBank/DDBJ whole genome shotgun (WGS) entry which is preliminary data.</text>
</comment>
<comment type="similarity">
    <text evidence="1">Belongs to the ROK (NagC/XylR) family.</text>
</comment>
<dbReference type="InterPro" id="IPR036388">
    <property type="entry name" value="WH-like_DNA-bd_sf"/>
</dbReference>
<dbReference type="SUPFAM" id="SSF53067">
    <property type="entry name" value="Actin-like ATPase domain"/>
    <property type="match status" value="1"/>
</dbReference>
<keyword evidence="3" id="KW-1185">Reference proteome</keyword>
<dbReference type="InterPro" id="IPR043129">
    <property type="entry name" value="ATPase_NBD"/>
</dbReference>
<sequence length="384" mass="40868">MQESCIMQGHDLGALRRLNTVAVLQALRAGEPLTLSRLKSATNLSRPTLELALEDLTTRGWVAEAATGEGRSPGRPARRFRFRAEAGRVAGVDIGLHKIVLTLADLAGEVRATEREDIDPAMDGADRLDFLRQRLRRFLDDHAVRAEELWAVGVGVPGLVDEAGRIRSVIVPEWTGLDLGRRLSETFGCPVIAENDVNLAAVAEHWRGAARLTDDVACVLAGRRAACGLLLGGRLHRGRRGGAGELGSLPHLGLASAHEALQWQHGDKEGESEITALVRALESDDPEAHAVLDAYAARLAPGIAALVLAVDPDLVVISGGVTPAGQWLTPRLTTHLRDLTLHVPQIAVSTLGEPGVSLGAVRTALDSVDTILDNPTGPLPSTTR</sequence>
<evidence type="ECO:0000313" key="2">
    <source>
        <dbReference type="EMBL" id="NGN65403.1"/>
    </source>
</evidence>
<organism evidence="2 3">
    <name type="scientific">Streptomyces coryli</name>
    <dbReference type="NCBI Taxonomy" id="1128680"/>
    <lineage>
        <taxon>Bacteria</taxon>
        <taxon>Bacillati</taxon>
        <taxon>Actinomycetota</taxon>
        <taxon>Actinomycetes</taxon>
        <taxon>Kitasatosporales</taxon>
        <taxon>Streptomycetaceae</taxon>
        <taxon>Streptomyces</taxon>
    </lineage>
</organism>
<dbReference type="SUPFAM" id="SSF46785">
    <property type="entry name" value="Winged helix' DNA-binding domain"/>
    <property type="match status" value="1"/>
</dbReference>
<name>A0A6G4TZZ6_9ACTN</name>
<dbReference type="Gene3D" id="3.30.420.40">
    <property type="match status" value="4"/>
</dbReference>
<reference evidence="2 3" key="1">
    <citation type="submission" date="2020-02" db="EMBL/GenBank/DDBJ databases">
        <title>Whole-genome analyses of novel actinobacteria.</title>
        <authorList>
            <person name="Sahin N."/>
        </authorList>
    </citation>
    <scope>NUCLEOTIDE SEQUENCE [LARGE SCALE GENOMIC DNA]</scope>
    <source>
        <strain evidence="2 3">A7024</strain>
    </source>
</reference>
<dbReference type="AlphaFoldDB" id="A0A6G4TZZ6"/>
<dbReference type="PANTHER" id="PTHR18964:SF149">
    <property type="entry name" value="BIFUNCTIONAL UDP-N-ACETYLGLUCOSAMINE 2-EPIMERASE_N-ACETYLMANNOSAMINE KINASE"/>
    <property type="match status" value="1"/>
</dbReference>
<gene>
    <name evidence="2" type="ORF">G5C51_16045</name>
</gene>
<dbReference type="EMBL" id="JAAKZV010000061">
    <property type="protein sequence ID" value="NGN65403.1"/>
    <property type="molecule type" value="Genomic_DNA"/>
</dbReference>
<accession>A0A6G4TZZ6</accession>
<dbReference type="CDD" id="cd23763">
    <property type="entry name" value="ASKHA_ATPase_ROK"/>
    <property type="match status" value="1"/>
</dbReference>
<protein>
    <submittedName>
        <fullName evidence="2">ROK family protein</fullName>
    </submittedName>
</protein>
<dbReference type="Pfam" id="PF00480">
    <property type="entry name" value="ROK"/>
    <property type="match status" value="1"/>
</dbReference>
<dbReference type="Gene3D" id="1.10.10.10">
    <property type="entry name" value="Winged helix-like DNA-binding domain superfamily/Winged helix DNA-binding domain"/>
    <property type="match status" value="1"/>
</dbReference>
<dbReference type="PANTHER" id="PTHR18964">
    <property type="entry name" value="ROK (REPRESSOR, ORF, KINASE) FAMILY"/>
    <property type="match status" value="1"/>
</dbReference>
<evidence type="ECO:0000313" key="3">
    <source>
        <dbReference type="Proteomes" id="UP000481583"/>
    </source>
</evidence>
<dbReference type="InterPro" id="IPR000600">
    <property type="entry name" value="ROK"/>
</dbReference>